<organism evidence="2 3">
    <name type="scientific">Candidatus Vogelbacteria bacterium CG10_big_fil_rev_8_21_14_0_10_51_16</name>
    <dbReference type="NCBI Taxonomy" id="1975045"/>
    <lineage>
        <taxon>Bacteria</taxon>
        <taxon>Candidatus Vogeliibacteriota</taxon>
    </lineage>
</organism>
<dbReference type="AlphaFoldDB" id="A0A2H0RED3"/>
<protein>
    <recommendedName>
        <fullName evidence="4">DUF1761 domain-containing protein</fullName>
    </recommendedName>
</protein>
<evidence type="ECO:0000313" key="3">
    <source>
        <dbReference type="Proteomes" id="UP000228767"/>
    </source>
</evidence>
<proteinExistence type="predicted"/>
<dbReference type="Pfam" id="PF08570">
    <property type="entry name" value="DUF1761"/>
    <property type="match status" value="1"/>
</dbReference>
<sequence>MFEPNWYAVVGAAVLAMVLGFLWYGPLFGKQWMAMMGFTCEHVEEAKKKGVGKSYALMALGSLLMAYVLSWTVLSVGMIRPLLGVTHVGLLAGFWSWLGFVAPITLGSVLWEGKPWKLWALNSGYYLVALCMMGVLLAHY</sequence>
<dbReference type="Proteomes" id="UP000228767">
    <property type="component" value="Unassembled WGS sequence"/>
</dbReference>
<dbReference type="InterPro" id="IPR013879">
    <property type="entry name" value="DUF1761"/>
</dbReference>
<comment type="caution">
    <text evidence="2">The sequence shown here is derived from an EMBL/GenBank/DDBJ whole genome shotgun (WGS) entry which is preliminary data.</text>
</comment>
<feature type="transmembrane region" description="Helical" evidence="1">
    <location>
        <begin position="118"/>
        <end position="138"/>
    </location>
</feature>
<name>A0A2H0RED3_9BACT</name>
<feature type="transmembrane region" description="Helical" evidence="1">
    <location>
        <begin position="94"/>
        <end position="111"/>
    </location>
</feature>
<reference evidence="2 3" key="1">
    <citation type="submission" date="2017-09" db="EMBL/GenBank/DDBJ databases">
        <title>Depth-based differentiation of microbial function through sediment-hosted aquifers and enrichment of novel symbionts in the deep terrestrial subsurface.</title>
        <authorList>
            <person name="Probst A.J."/>
            <person name="Ladd B."/>
            <person name="Jarett J.K."/>
            <person name="Geller-Mcgrath D.E."/>
            <person name="Sieber C.M."/>
            <person name="Emerson J.B."/>
            <person name="Anantharaman K."/>
            <person name="Thomas B.C."/>
            <person name="Malmstrom R."/>
            <person name="Stieglmeier M."/>
            <person name="Klingl A."/>
            <person name="Woyke T."/>
            <person name="Ryan C.M."/>
            <person name="Banfield J.F."/>
        </authorList>
    </citation>
    <scope>NUCLEOTIDE SEQUENCE [LARGE SCALE GENOMIC DNA]</scope>
    <source>
        <strain evidence="2">CG10_big_fil_rev_8_21_14_0_10_51_16</strain>
    </source>
</reference>
<gene>
    <name evidence="2" type="ORF">COV10_02580</name>
</gene>
<evidence type="ECO:0008006" key="4">
    <source>
        <dbReference type="Google" id="ProtNLM"/>
    </source>
</evidence>
<keyword evidence="1" id="KW-1133">Transmembrane helix</keyword>
<feature type="transmembrane region" description="Helical" evidence="1">
    <location>
        <begin position="6"/>
        <end position="25"/>
    </location>
</feature>
<keyword evidence="1" id="KW-0812">Transmembrane</keyword>
<evidence type="ECO:0000313" key="2">
    <source>
        <dbReference type="EMBL" id="PIR44746.1"/>
    </source>
</evidence>
<dbReference type="EMBL" id="PCYI01000019">
    <property type="protein sequence ID" value="PIR44746.1"/>
    <property type="molecule type" value="Genomic_DNA"/>
</dbReference>
<keyword evidence="1" id="KW-0472">Membrane</keyword>
<accession>A0A2H0RED3</accession>
<feature type="transmembrane region" description="Helical" evidence="1">
    <location>
        <begin position="55"/>
        <end position="74"/>
    </location>
</feature>
<evidence type="ECO:0000256" key="1">
    <source>
        <dbReference type="SAM" id="Phobius"/>
    </source>
</evidence>